<reference evidence="1 2" key="1">
    <citation type="submission" date="2018-04" db="EMBL/GenBank/DDBJ databases">
        <title>Novel Campyloabacter and Helicobacter Species and Strains.</title>
        <authorList>
            <person name="Mannion A.J."/>
            <person name="Shen Z."/>
            <person name="Fox J.G."/>
        </authorList>
    </citation>
    <scope>NUCLEOTIDE SEQUENCE [LARGE SCALE GENOMIC DNA]</scope>
    <source>
        <strain evidence="1 2">MIT 98-6070</strain>
    </source>
</reference>
<evidence type="ECO:0000313" key="1">
    <source>
        <dbReference type="EMBL" id="RDU60814.1"/>
    </source>
</evidence>
<organism evidence="1 2">
    <name type="scientific">Helicobacter marmotae</name>
    <dbReference type="NCBI Taxonomy" id="152490"/>
    <lineage>
        <taxon>Bacteria</taxon>
        <taxon>Pseudomonadati</taxon>
        <taxon>Campylobacterota</taxon>
        <taxon>Epsilonproteobacteria</taxon>
        <taxon>Campylobacterales</taxon>
        <taxon>Helicobacteraceae</taxon>
        <taxon>Helicobacter</taxon>
    </lineage>
</organism>
<dbReference type="AlphaFoldDB" id="A0A3D8I7T5"/>
<keyword evidence="2" id="KW-1185">Reference proteome</keyword>
<gene>
    <name evidence="1" type="ORF">CQA63_02320</name>
</gene>
<name>A0A3D8I7T5_9HELI</name>
<dbReference type="SUPFAM" id="SSF53448">
    <property type="entry name" value="Nucleotide-diphospho-sugar transferases"/>
    <property type="match status" value="1"/>
</dbReference>
<comment type="caution">
    <text evidence="1">The sequence shown here is derived from an EMBL/GenBank/DDBJ whole genome shotgun (WGS) entry which is preliminary data.</text>
</comment>
<protein>
    <submittedName>
        <fullName evidence="1">Glycosyl transferase</fullName>
    </submittedName>
</protein>
<evidence type="ECO:0000313" key="2">
    <source>
        <dbReference type="Proteomes" id="UP000256599"/>
    </source>
</evidence>
<dbReference type="Proteomes" id="UP000256599">
    <property type="component" value="Unassembled WGS sequence"/>
</dbReference>
<accession>A0A3D8I7T5</accession>
<dbReference type="InterPro" id="IPR029044">
    <property type="entry name" value="Nucleotide-diphossugar_trans"/>
</dbReference>
<keyword evidence="1" id="KW-0808">Transferase</keyword>
<dbReference type="GO" id="GO:0016740">
    <property type="term" value="F:transferase activity"/>
    <property type="evidence" value="ECO:0007669"/>
    <property type="project" value="UniProtKB-KW"/>
</dbReference>
<proteinExistence type="predicted"/>
<sequence length="266" mass="30708">MLSLDCIEQCVEHIGECDILWHDYTCIYEDNIAPQNTSLLENLGLKQNDVKAPLKALDLWKHTDSFSCVCMGVFHISLFEKLRFTPTIQSEDALFGMLVFAKAKSIEFLNKPLYIYRMRANSTSDHTLSQATPLRPTPAYLSDIAYTFYNSYKIKHYHFAYSCAYICLGLLEFISILHTCQNESPAYKGALKTKLIAFLQLRAMYAFGGVSFESDPKNIRALLKPLEPYMQKCSFSIKLAYYMPRLYRILRYLKQRCKAFLPISKT</sequence>
<dbReference type="EMBL" id="NXLR01000002">
    <property type="protein sequence ID" value="RDU60814.1"/>
    <property type="molecule type" value="Genomic_DNA"/>
</dbReference>